<sequence length="397" mass="43101">MGHAAIVGIGHSRFGRAPDKQLHELAWQAIRQALQDAGVTQRDIQFLVVGNAGGWSSELLPAVVVGEYAGLTPVGSMRVEAACASGSAALRAAATAVESGKADIALAVGVEKMTESTTMQIVEMIGRAGSFFWEFEHFGLTFPGYYAMYATAYMHEYRAKEEDLAAVAVKNHYYASLNPYAHFQKQITIEDVMKSRYVAWPLKLYDCSPQTDGAAAVVVASEEMAKKLTDTPIWIRAQGVATGTANLSKRDNFLSLEPAVLAAEQAYKQVGIERSQSYKYFDVAEVHDCFTIAEIIAYEDLGFVERGQGYALAREGETYKGGRIPVNLDGGLKAKGHPIAATGVSMAVELTKQLRQQNPESRQADIKKGLAVAHNIGGTGHYAYVTIFSLNKDVRFT</sequence>
<name>A0A832ZV81_CALS0</name>
<proteinExistence type="predicted"/>
<protein>
    <submittedName>
        <fullName evidence="4">Thiolase domain-containing protein</fullName>
    </submittedName>
</protein>
<dbReference type="NCBIfam" id="NF009228">
    <property type="entry name" value="PRK12578.1"/>
    <property type="match status" value="1"/>
</dbReference>
<evidence type="ECO:0000259" key="2">
    <source>
        <dbReference type="Pfam" id="PF00108"/>
    </source>
</evidence>
<dbReference type="CDD" id="cd00829">
    <property type="entry name" value="SCP-x_thiolase"/>
    <property type="match status" value="1"/>
</dbReference>
<evidence type="ECO:0000259" key="3">
    <source>
        <dbReference type="Pfam" id="PF22691"/>
    </source>
</evidence>
<dbReference type="Pfam" id="PF22691">
    <property type="entry name" value="Thiolase_C_1"/>
    <property type="match status" value="1"/>
</dbReference>
<dbReference type="GO" id="GO:0016747">
    <property type="term" value="F:acyltransferase activity, transferring groups other than amino-acyl groups"/>
    <property type="evidence" value="ECO:0007669"/>
    <property type="project" value="InterPro"/>
</dbReference>
<dbReference type="PANTHER" id="PTHR42870:SF6">
    <property type="entry name" value="ACETYL-COA C-ACYLTRANSFERASE"/>
    <property type="match status" value="1"/>
</dbReference>
<dbReference type="PIRSF" id="PIRSF000429">
    <property type="entry name" value="Ac-CoA_Ac_transf"/>
    <property type="match status" value="1"/>
</dbReference>
<comment type="caution">
    <text evidence="4">The sequence shown here is derived from an EMBL/GenBank/DDBJ whole genome shotgun (WGS) entry which is preliminary data.</text>
</comment>
<evidence type="ECO:0000313" key="4">
    <source>
        <dbReference type="EMBL" id="HIQ29188.1"/>
    </source>
</evidence>
<dbReference type="AlphaFoldDB" id="A0A832ZV81"/>
<dbReference type="Proteomes" id="UP000608579">
    <property type="component" value="Unassembled WGS sequence"/>
</dbReference>
<evidence type="ECO:0000256" key="1">
    <source>
        <dbReference type="ARBA" id="ARBA00023229"/>
    </source>
</evidence>
<accession>A0A832ZV81</accession>
<dbReference type="InterPro" id="IPR055140">
    <property type="entry name" value="Thiolase_C_2"/>
</dbReference>
<organism evidence="4 5">
    <name type="scientific">Caldiarchaeum subterraneum</name>
    <dbReference type="NCBI Taxonomy" id="311458"/>
    <lineage>
        <taxon>Archaea</taxon>
        <taxon>Nitrososphaerota</taxon>
        <taxon>Candidatus Caldarchaeales</taxon>
        <taxon>Candidatus Caldarchaeaceae</taxon>
        <taxon>Candidatus Caldarchaeum</taxon>
    </lineage>
</organism>
<dbReference type="NCBIfam" id="NF004720">
    <property type="entry name" value="PRK06064.1"/>
    <property type="match status" value="1"/>
</dbReference>
<dbReference type="Pfam" id="PF00108">
    <property type="entry name" value="Thiolase_N"/>
    <property type="match status" value="1"/>
</dbReference>
<feature type="domain" description="Thiolase C-terminal" evidence="3">
    <location>
        <begin position="239"/>
        <end position="389"/>
    </location>
</feature>
<dbReference type="InterPro" id="IPR016039">
    <property type="entry name" value="Thiolase-like"/>
</dbReference>
<dbReference type="Gene3D" id="3.40.47.10">
    <property type="match status" value="1"/>
</dbReference>
<keyword evidence="1" id="KW-0414">Isoprene biosynthesis</keyword>
<dbReference type="PANTHER" id="PTHR42870">
    <property type="entry name" value="ACETYL-COA C-ACETYLTRANSFERASE"/>
    <property type="match status" value="1"/>
</dbReference>
<dbReference type="InterPro" id="IPR020616">
    <property type="entry name" value="Thiolase_N"/>
</dbReference>
<dbReference type="InterPro" id="IPR002155">
    <property type="entry name" value="Thiolase"/>
</dbReference>
<feature type="domain" description="Thiolase N-terminal" evidence="2">
    <location>
        <begin position="6"/>
        <end position="223"/>
    </location>
</feature>
<reference evidence="4" key="1">
    <citation type="journal article" date="2020" name="ISME J.">
        <title>Gammaproteobacteria mediating utilization of methyl-, sulfur- and petroleum organic compounds in deep ocean hydrothermal plumes.</title>
        <authorList>
            <person name="Zhou Z."/>
            <person name="Liu Y."/>
            <person name="Pan J."/>
            <person name="Cron B.R."/>
            <person name="Toner B.M."/>
            <person name="Anantharaman K."/>
            <person name="Breier J.A."/>
            <person name="Dick G.J."/>
            <person name="Li M."/>
        </authorList>
    </citation>
    <scope>NUCLEOTIDE SEQUENCE</scope>
    <source>
        <strain evidence="4">SZUA-1515</strain>
    </source>
</reference>
<gene>
    <name evidence="4" type="ORF">EYH45_01340</name>
</gene>
<dbReference type="EMBL" id="DQVM01000027">
    <property type="protein sequence ID" value="HIQ29188.1"/>
    <property type="molecule type" value="Genomic_DNA"/>
</dbReference>
<evidence type="ECO:0000313" key="5">
    <source>
        <dbReference type="Proteomes" id="UP000608579"/>
    </source>
</evidence>
<dbReference type="SUPFAM" id="SSF53901">
    <property type="entry name" value="Thiolase-like"/>
    <property type="match status" value="2"/>
</dbReference>
<dbReference type="GO" id="GO:0008299">
    <property type="term" value="P:isoprenoid biosynthetic process"/>
    <property type="evidence" value="ECO:0007669"/>
    <property type="project" value="UniProtKB-KW"/>
</dbReference>